<dbReference type="PROSITE" id="PS51375">
    <property type="entry name" value="PPR"/>
    <property type="match status" value="1"/>
</dbReference>
<comment type="caution">
    <text evidence="3">The sequence shown here is derived from an EMBL/GenBank/DDBJ whole genome shotgun (WGS) entry which is preliminary data.</text>
</comment>
<evidence type="ECO:0000313" key="4">
    <source>
        <dbReference type="EMBL" id="CAE8641849.1"/>
    </source>
</evidence>
<gene>
    <name evidence="3" type="ORF">PGLA1383_LOCUS43366</name>
    <name evidence="4" type="ORF">PGLA2088_LOCUS2368</name>
</gene>
<dbReference type="Gene3D" id="1.25.40.10">
    <property type="entry name" value="Tetratricopeptide repeat domain"/>
    <property type="match status" value="2"/>
</dbReference>
<dbReference type="PANTHER" id="PTHR47447">
    <property type="entry name" value="OS03G0856100 PROTEIN"/>
    <property type="match status" value="1"/>
</dbReference>
<accession>A0A813GHJ1</accession>
<dbReference type="OrthoDB" id="185373at2759"/>
<dbReference type="Proteomes" id="UP000654075">
    <property type="component" value="Unassembled WGS sequence"/>
</dbReference>
<keyword evidence="5" id="KW-1185">Reference proteome</keyword>
<keyword evidence="1" id="KW-0677">Repeat</keyword>
<dbReference type="InterPro" id="IPR002885">
    <property type="entry name" value="PPR_rpt"/>
</dbReference>
<feature type="repeat" description="PPR" evidence="2">
    <location>
        <begin position="190"/>
        <end position="224"/>
    </location>
</feature>
<protein>
    <submittedName>
        <fullName evidence="3">Uncharacterized protein</fullName>
    </submittedName>
</protein>
<evidence type="ECO:0000313" key="5">
    <source>
        <dbReference type="Proteomes" id="UP000654075"/>
    </source>
</evidence>
<dbReference type="EMBL" id="CAJNNW010001901">
    <property type="protein sequence ID" value="CAE8641849.1"/>
    <property type="molecule type" value="Genomic_DNA"/>
</dbReference>
<dbReference type="Pfam" id="PF01535">
    <property type="entry name" value="PPR"/>
    <property type="match status" value="1"/>
</dbReference>
<evidence type="ECO:0000256" key="2">
    <source>
        <dbReference type="PROSITE-ProRule" id="PRU00708"/>
    </source>
</evidence>
<sequence>MLRSRVAPTGRSLLRYHGWRCTSSKTSPPAAPDLTEQDLPDDDGNQALLALNRSLHAYATVSSWAGALSLLNGATAARVSPDSITFTSAINACKRGSQWRLSVRLLDIMVSCSVRADAVSMSAAMSVYQKGQLWPAALHLLYSNSSLVSGSLQTNTVILNSALGVCASGRQWEKALFLMRDTRVSRQEPDEISFNTAINACGRGEAWVASLQLLDEMQSGHGLPPGLTALQAALNACEAASASAAAVLKVLGRLVPAAAAPEQPGASPKALGERAAAVSRLEAMAASSAGNRRSALLLERQVAACIAGDVRQTFLRGSTSGHTLPEARGLSWGSLPIRQAATSGFFEVGPFCARLALPQSDSEEVKMGCLSSRAEPELWRAAARGALHIQLQELSAISSAAAASQLASWCSAELRLPGRQ</sequence>
<dbReference type="EMBL" id="CAJNNV010028971">
    <property type="protein sequence ID" value="CAE8626437.1"/>
    <property type="molecule type" value="Genomic_DNA"/>
</dbReference>
<proteinExistence type="predicted"/>
<evidence type="ECO:0000256" key="1">
    <source>
        <dbReference type="ARBA" id="ARBA00022737"/>
    </source>
</evidence>
<dbReference type="InterPro" id="IPR011990">
    <property type="entry name" value="TPR-like_helical_dom_sf"/>
</dbReference>
<name>A0A813GHJ1_POLGL</name>
<dbReference type="PANTHER" id="PTHR47447:SF17">
    <property type="entry name" value="OS12G0638900 PROTEIN"/>
    <property type="match status" value="1"/>
</dbReference>
<dbReference type="Proteomes" id="UP000626109">
    <property type="component" value="Unassembled WGS sequence"/>
</dbReference>
<organism evidence="3 5">
    <name type="scientific">Polarella glacialis</name>
    <name type="common">Dinoflagellate</name>
    <dbReference type="NCBI Taxonomy" id="89957"/>
    <lineage>
        <taxon>Eukaryota</taxon>
        <taxon>Sar</taxon>
        <taxon>Alveolata</taxon>
        <taxon>Dinophyceae</taxon>
        <taxon>Suessiales</taxon>
        <taxon>Suessiaceae</taxon>
        <taxon>Polarella</taxon>
    </lineage>
</organism>
<dbReference type="AlphaFoldDB" id="A0A813GHJ1"/>
<reference evidence="3" key="1">
    <citation type="submission" date="2021-02" db="EMBL/GenBank/DDBJ databases">
        <authorList>
            <person name="Dougan E. K."/>
            <person name="Rhodes N."/>
            <person name="Thang M."/>
            <person name="Chan C."/>
        </authorList>
    </citation>
    <scope>NUCLEOTIDE SEQUENCE</scope>
</reference>
<evidence type="ECO:0000313" key="3">
    <source>
        <dbReference type="EMBL" id="CAE8626437.1"/>
    </source>
</evidence>